<evidence type="ECO:0000259" key="13">
    <source>
        <dbReference type="PROSITE" id="PS50110"/>
    </source>
</evidence>
<dbReference type="InterPro" id="IPR000014">
    <property type="entry name" value="PAS"/>
</dbReference>
<keyword evidence="7" id="KW-0067">ATP-binding</keyword>
<evidence type="ECO:0000256" key="2">
    <source>
        <dbReference type="ARBA" id="ARBA00012438"/>
    </source>
</evidence>
<evidence type="ECO:0000256" key="10">
    <source>
        <dbReference type="SAM" id="Coils"/>
    </source>
</evidence>
<feature type="coiled-coil region" evidence="10">
    <location>
        <begin position="311"/>
        <end position="338"/>
    </location>
</feature>
<dbReference type="GO" id="GO:0005524">
    <property type="term" value="F:ATP binding"/>
    <property type="evidence" value="ECO:0007669"/>
    <property type="project" value="UniProtKB-KW"/>
</dbReference>
<feature type="transmembrane region" description="Helical" evidence="11">
    <location>
        <begin position="207"/>
        <end position="231"/>
    </location>
</feature>
<dbReference type="InterPro" id="IPR001789">
    <property type="entry name" value="Sig_transdc_resp-reg_receiver"/>
</dbReference>
<dbReference type="InterPro" id="IPR035965">
    <property type="entry name" value="PAS-like_dom_sf"/>
</dbReference>
<dbReference type="Gene3D" id="1.10.287.130">
    <property type="match status" value="1"/>
</dbReference>
<dbReference type="InterPro" id="IPR036890">
    <property type="entry name" value="HATPase_C_sf"/>
</dbReference>
<keyword evidence="3 9" id="KW-0597">Phosphoprotein</keyword>
<dbReference type="Pfam" id="PF00512">
    <property type="entry name" value="HisKA"/>
    <property type="match status" value="1"/>
</dbReference>
<dbReference type="InterPro" id="IPR003594">
    <property type="entry name" value="HATPase_dom"/>
</dbReference>
<dbReference type="Pfam" id="PF08448">
    <property type="entry name" value="PAS_4"/>
    <property type="match status" value="1"/>
</dbReference>
<evidence type="ECO:0000256" key="1">
    <source>
        <dbReference type="ARBA" id="ARBA00000085"/>
    </source>
</evidence>
<dbReference type="STRING" id="1817883.A3G31_06240"/>
<dbReference type="SMART" id="SM00388">
    <property type="entry name" value="HisKA"/>
    <property type="match status" value="1"/>
</dbReference>
<dbReference type="PROSITE" id="PS50113">
    <property type="entry name" value="PAC"/>
    <property type="match status" value="1"/>
</dbReference>
<dbReference type="Proteomes" id="UP000178082">
    <property type="component" value="Unassembled WGS sequence"/>
</dbReference>
<dbReference type="CDD" id="cd00082">
    <property type="entry name" value="HisKA"/>
    <property type="match status" value="1"/>
</dbReference>
<accession>A0A1F7SCD6</accession>
<evidence type="ECO:0000313" key="16">
    <source>
        <dbReference type="Proteomes" id="UP000178082"/>
    </source>
</evidence>
<keyword evidence="6" id="KW-0418">Kinase</keyword>
<keyword evidence="8" id="KW-0902">Two-component regulatory system</keyword>
<dbReference type="InterPro" id="IPR011006">
    <property type="entry name" value="CheY-like_superfamily"/>
</dbReference>
<feature type="transmembrane region" description="Helical" evidence="11">
    <location>
        <begin position="144"/>
        <end position="168"/>
    </location>
</feature>
<keyword evidence="11" id="KW-1133">Transmembrane helix</keyword>
<comment type="catalytic activity">
    <reaction evidence="1">
        <text>ATP + protein L-histidine = ADP + protein N-phospho-L-histidine.</text>
        <dbReference type="EC" id="2.7.13.3"/>
    </reaction>
</comment>
<dbReference type="Pfam" id="PF02518">
    <property type="entry name" value="HATPase_c"/>
    <property type="match status" value="1"/>
</dbReference>
<dbReference type="PANTHER" id="PTHR43065:SF46">
    <property type="entry name" value="C4-DICARBOXYLATE TRANSPORT SENSOR PROTEIN DCTB"/>
    <property type="match status" value="1"/>
</dbReference>
<dbReference type="Gene3D" id="3.40.50.2300">
    <property type="match status" value="1"/>
</dbReference>
<dbReference type="PANTHER" id="PTHR43065">
    <property type="entry name" value="SENSOR HISTIDINE KINASE"/>
    <property type="match status" value="1"/>
</dbReference>
<feature type="transmembrane region" description="Helical" evidence="11">
    <location>
        <begin position="282"/>
        <end position="300"/>
    </location>
</feature>
<comment type="caution">
    <text evidence="15">The sequence shown here is derived from an EMBL/GenBank/DDBJ whole genome shotgun (WGS) entry which is preliminary data.</text>
</comment>
<dbReference type="Gene3D" id="3.30.565.10">
    <property type="entry name" value="Histidine kinase-like ATPase, C-terminal domain"/>
    <property type="match status" value="1"/>
</dbReference>
<evidence type="ECO:0000259" key="14">
    <source>
        <dbReference type="PROSITE" id="PS50113"/>
    </source>
</evidence>
<dbReference type="InterPro" id="IPR000700">
    <property type="entry name" value="PAS-assoc_C"/>
</dbReference>
<evidence type="ECO:0000256" key="5">
    <source>
        <dbReference type="ARBA" id="ARBA00022741"/>
    </source>
</evidence>
<keyword evidence="11" id="KW-0472">Membrane</keyword>
<feature type="domain" description="Histidine kinase" evidence="12">
    <location>
        <begin position="469"/>
        <end position="692"/>
    </location>
</feature>
<dbReference type="AlphaFoldDB" id="A0A1F7SCD6"/>
<evidence type="ECO:0000313" key="15">
    <source>
        <dbReference type="EMBL" id="OGL51446.1"/>
    </source>
</evidence>
<dbReference type="GO" id="GO:0000155">
    <property type="term" value="F:phosphorelay sensor kinase activity"/>
    <property type="evidence" value="ECO:0007669"/>
    <property type="project" value="InterPro"/>
</dbReference>
<sequence>MLYNTSETLPVAGEPSGEWRMFMSDDIHSESTIKKLSLLCIAVTVGFSLLAIAGWMTNFLIITRISNKYIPMAPSTAMSFILLSSALFFHARLPLSNFGKIISRINVFLSLLMNSIIAGNFFGLTGFDIENLFVPEPERFGEVLIGRMSPITASLFLLSGLALLLMLFASSKNRERVRNLSGELAVAVVLIGFIVLIGYLYGSPLLYGGKVIPVALTTGIAFVFFGLGIIFSQGSACWPTKLFIGSSVYSRMMRAFLPFVLVIIMLGHLLENIFLSRVTSHTLLSSLVAILSLIIASFLISKISRVIGREIDIAETRRREAEEVLIESEKKYRRLFQEFNTLLDAIPDTLVLQNPDLKIIWANRGAAEGLGIEVSDIEGKHCYELWHKRSIPCAKCPVLMSFQTGNIENLENVSPDGRKWDLRAFPVKDEKGKVVNILEIARDITEHRKLENQLRQAQKMEAIGNLTGGIAHDFNNILTAIIGYSEILASKTRGDEQLSNYVEQIFKSSKRAADLIQSLLAFSRKQLTDSRPLNINDSVKGMEKFLRRVIGEDIELNLTLADKNLIVMADSGQMEQVLMNLVTNARDAMPKGGVLTISTNIKELDEKFKKTYGYGNTGRYASISVTDTGVGMDRETIGKVFEPFFTTKEVGKGTGLGLSMAYGIIKKHNGYINCYSEPGKETRFSIYLPLTESKVEKTEAAEKTVSVFGKETVLVAEDDSGVRGFVKSILEEYGYKVIEAVDGNDAIKKFIENKDKIDFLVLDVVMPNKNGKEAYEEIRKIKSDIKALFTSGYTADIIYNKGFVEEGFNFISKPVLPTELLKKLREILDSGTV</sequence>
<organism evidence="15 16">
    <name type="scientific">Candidatus Schekmanbacteria bacterium RIFCSPLOWO2_12_FULL_38_15</name>
    <dbReference type="NCBI Taxonomy" id="1817883"/>
    <lineage>
        <taxon>Bacteria</taxon>
        <taxon>Candidatus Schekmaniibacteriota</taxon>
    </lineage>
</organism>
<gene>
    <name evidence="15" type="ORF">A3G31_06240</name>
</gene>
<evidence type="ECO:0000256" key="7">
    <source>
        <dbReference type="ARBA" id="ARBA00022840"/>
    </source>
</evidence>
<dbReference type="EMBL" id="MGDI01000042">
    <property type="protein sequence ID" value="OGL51446.1"/>
    <property type="molecule type" value="Genomic_DNA"/>
</dbReference>
<keyword evidence="4" id="KW-0808">Transferase</keyword>
<dbReference type="SMART" id="SM00387">
    <property type="entry name" value="HATPase_c"/>
    <property type="match status" value="1"/>
</dbReference>
<feature type="transmembrane region" description="Helical" evidence="11">
    <location>
        <begin position="252"/>
        <end position="270"/>
    </location>
</feature>
<dbReference type="EC" id="2.7.13.3" evidence="2"/>
<dbReference type="CDD" id="cd00130">
    <property type="entry name" value="PAS"/>
    <property type="match status" value="1"/>
</dbReference>
<dbReference type="SUPFAM" id="SSF52172">
    <property type="entry name" value="CheY-like"/>
    <property type="match status" value="1"/>
</dbReference>
<feature type="transmembrane region" description="Helical" evidence="11">
    <location>
        <begin position="36"/>
        <end position="57"/>
    </location>
</feature>
<dbReference type="SUPFAM" id="SSF55874">
    <property type="entry name" value="ATPase domain of HSP90 chaperone/DNA topoisomerase II/histidine kinase"/>
    <property type="match status" value="1"/>
</dbReference>
<dbReference type="SMART" id="SM00448">
    <property type="entry name" value="REC"/>
    <property type="match status" value="1"/>
</dbReference>
<evidence type="ECO:0000259" key="12">
    <source>
        <dbReference type="PROSITE" id="PS50109"/>
    </source>
</evidence>
<dbReference type="InterPro" id="IPR004358">
    <property type="entry name" value="Sig_transdc_His_kin-like_C"/>
</dbReference>
<dbReference type="SMART" id="SM00091">
    <property type="entry name" value="PAS"/>
    <property type="match status" value="1"/>
</dbReference>
<proteinExistence type="predicted"/>
<evidence type="ECO:0000256" key="4">
    <source>
        <dbReference type="ARBA" id="ARBA00022679"/>
    </source>
</evidence>
<keyword evidence="10" id="KW-0175">Coiled coil</keyword>
<keyword evidence="11" id="KW-0812">Transmembrane</keyword>
<dbReference type="InterPro" id="IPR036097">
    <property type="entry name" value="HisK_dim/P_sf"/>
</dbReference>
<name>A0A1F7SCD6_9BACT</name>
<dbReference type="PROSITE" id="PS50109">
    <property type="entry name" value="HIS_KIN"/>
    <property type="match status" value="1"/>
</dbReference>
<dbReference type="SUPFAM" id="SSF47384">
    <property type="entry name" value="Homodimeric domain of signal transducing histidine kinase"/>
    <property type="match status" value="1"/>
</dbReference>
<evidence type="ECO:0000256" key="11">
    <source>
        <dbReference type="SAM" id="Phobius"/>
    </source>
</evidence>
<evidence type="ECO:0000256" key="9">
    <source>
        <dbReference type="PROSITE-ProRule" id="PRU00169"/>
    </source>
</evidence>
<feature type="transmembrane region" description="Helical" evidence="11">
    <location>
        <begin position="101"/>
        <end position="124"/>
    </location>
</feature>
<feature type="domain" description="PAC" evidence="14">
    <location>
        <begin position="403"/>
        <end position="456"/>
    </location>
</feature>
<dbReference type="Pfam" id="PF00072">
    <property type="entry name" value="Response_reg"/>
    <property type="match status" value="1"/>
</dbReference>
<dbReference type="Gene3D" id="3.30.450.20">
    <property type="entry name" value="PAS domain"/>
    <property type="match status" value="1"/>
</dbReference>
<keyword evidence="5" id="KW-0547">Nucleotide-binding</keyword>
<evidence type="ECO:0000256" key="8">
    <source>
        <dbReference type="ARBA" id="ARBA00023012"/>
    </source>
</evidence>
<evidence type="ECO:0000256" key="6">
    <source>
        <dbReference type="ARBA" id="ARBA00022777"/>
    </source>
</evidence>
<dbReference type="InterPro" id="IPR003661">
    <property type="entry name" value="HisK_dim/P_dom"/>
</dbReference>
<protein>
    <recommendedName>
        <fullName evidence="2">histidine kinase</fullName>
        <ecNumber evidence="2">2.7.13.3</ecNumber>
    </recommendedName>
</protein>
<feature type="transmembrane region" description="Helical" evidence="11">
    <location>
        <begin position="180"/>
        <end position="201"/>
    </location>
</feature>
<feature type="modified residue" description="4-aspartylphosphate" evidence="9">
    <location>
        <position position="763"/>
    </location>
</feature>
<evidence type="ECO:0000256" key="3">
    <source>
        <dbReference type="ARBA" id="ARBA00022553"/>
    </source>
</evidence>
<feature type="transmembrane region" description="Helical" evidence="11">
    <location>
        <begin position="69"/>
        <end position="89"/>
    </location>
</feature>
<dbReference type="PROSITE" id="PS50110">
    <property type="entry name" value="RESPONSE_REGULATORY"/>
    <property type="match status" value="1"/>
</dbReference>
<dbReference type="SUPFAM" id="SSF55785">
    <property type="entry name" value="PYP-like sensor domain (PAS domain)"/>
    <property type="match status" value="1"/>
</dbReference>
<dbReference type="InterPro" id="IPR013656">
    <property type="entry name" value="PAS_4"/>
</dbReference>
<feature type="domain" description="Response regulatory" evidence="13">
    <location>
        <begin position="712"/>
        <end position="828"/>
    </location>
</feature>
<dbReference type="PRINTS" id="PR00344">
    <property type="entry name" value="BCTRLSENSOR"/>
</dbReference>
<reference evidence="15 16" key="1">
    <citation type="journal article" date="2016" name="Nat. Commun.">
        <title>Thousands of microbial genomes shed light on interconnected biogeochemical processes in an aquifer system.</title>
        <authorList>
            <person name="Anantharaman K."/>
            <person name="Brown C.T."/>
            <person name="Hug L.A."/>
            <person name="Sharon I."/>
            <person name="Castelle C.J."/>
            <person name="Probst A.J."/>
            <person name="Thomas B.C."/>
            <person name="Singh A."/>
            <person name="Wilkins M.J."/>
            <person name="Karaoz U."/>
            <person name="Brodie E.L."/>
            <person name="Williams K.H."/>
            <person name="Hubbard S.S."/>
            <person name="Banfield J.F."/>
        </authorList>
    </citation>
    <scope>NUCLEOTIDE SEQUENCE [LARGE SCALE GENOMIC DNA]</scope>
</reference>
<dbReference type="NCBIfam" id="TIGR00229">
    <property type="entry name" value="sensory_box"/>
    <property type="match status" value="1"/>
</dbReference>
<dbReference type="InterPro" id="IPR005467">
    <property type="entry name" value="His_kinase_dom"/>
</dbReference>